<accession>A0ABT8EUV8</accession>
<dbReference type="Pfam" id="PF00144">
    <property type="entry name" value="Beta-lactamase"/>
    <property type="match status" value="1"/>
</dbReference>
<evidence type="ECO:0000313" key="4">
    <source>
        <dbReference type="Proteomes" id="UP001168537"/>
    </source>
</evidence>
<dbReference type="EC" id="3.1.1.103" evidence="3"/>
<evidence type="ECO:0000313" key="3">
    <source>
        <dbReference type="EMBL" id="MDN4161950.1"/>
    </source>
</evidence>
<comment type="caution">
    <text evidence="3">The sequence shown here is derived from an EMBL/GenBank/DDBJ whole genome shotgun (WGS) entry which is preliminary data.</text>
</comment>
<keyword evidence="3" id="KW-0378">Hydrolase</keyword>
<dbReference type="Gene3D" id="3.40.710.10">
    <property type="entry name" value="DD-peptidase/beta-lactamase superfamily"/>
    <property type="match status" value="1"/>
</dbReference>
<dbReference type="EMBL" id="JAUHJR010000004">
    <property type="protein sequence ID" value="MDN4161950.1"/>
    <property type="molecule type" value="Genomic_DNA"/>
</dbReference>
<dbReference type="InterPro" id="IPR050491">
    <property type="entry name" value="AmpC-like"/>
</dbReference>
<dbReference type="Proteomes" id="UP001168537">
    <property type="component" value="Unassembled WGS sequence"/>
</dbReference>
<dbReference type="InterPro" id="IPR012338">
    <property type="entry name" value="Beta-lactam/transpept-like"/>
</dbReference>
<keyword evidence="4" id="KW-1185">Reference proteome</keyword>
<evidence type="ECO:0000259" key="1">
    <source>
        <dbReference type="Pfam" id="PF00144"/>
    </source>
</evidence>
<dbReference type="Pfam" id="PF24491">
    <property type="entry name" value="DUF7586"/>
    <property type="match status" value="1"/>
</dbReference>
<feature type="domain" description="Beta-lactamase-related" evidence="1">
    <location>
        <begin position="17"/>
        <end position="318"/>
    </location>
</feature>
<dbReference type="PANTHER" id="PTHR46825:SF7">
    <property type="entry name" value="D-ALANYL-D-ALANINE CARBOXYPEPTIDASE"/>
    <property type="match status" value="1"/>
</dbReference>
<dbReference type="RefSeq" id="WP_300960910.1">
    <property type="nucleotide sequence ID" value="NZ_JAUHJR010000004.1"/>
</dbReference>
<dbReference type="SUPFAM" id="SSF56601">
    <property type="entry name" value="beta-lactamase/transpeptidase-like"/>
    <property type="match status" value="1"/>
</dbReference>
<dbReference type="GO" id="GO:0016787">
    <property type="term" value="F:hydrolase activity"/>
    <property type="evidence" value="ECO:0007669"/>
    <property type="project" value="UniProtKB-KW"/>
</dbReference>
<name>A0ABT8EUV8_9ACTN</name>
<dbReference type="InterPro" id="IPR056008">
    <property type="entry name" value="DUF7586"/>
</dbReference>
<organism evidence="3 4">
    <name type="scientific">Nocardioides abyssi</name>
    <dbReference type="NCBI Taxonomy" id="3058370"/>
    <lineage>
        <taxon>Bacteria</taxon>
        <taxon>Bacillati</taxon>
        <taxon>Actinomycetota</taxon>
        <taxon>Actinomycetes</taxon>
        <taxon>Propionibacteriales</taxon>
        <taxon>Nocardioidaceae</taxon>
        <taxon>Nocardioides</taxon>
    </lineage>
</organism>
<gene>
    <name evidence="3" type="ORF">QWY29_11360</name>
</gene>
<reference evidence="3" key="1">
    <citation type="submission" date="2023-06" db="EMBL/GenBank/DDBJ databases">
        <title>Draft genome sequence of Nocardioides sp. SOB72.</title>
        <authorList>
            <person name="Zhang G."/>
        </authorList>
    </citation>
    <scope>NUCLEOTIDE SEQUENCE</scope>
    <source>
        <strain evidence="3">SOB72</strain>
    </source>
</reference>
<evidence type="ECO:0000259" key="2">
    <source>
        <dbReference type="Pfam" id="PF24491"/>
    </source>
</evidence>
<dbReference type="InterPro" id="IPR001466">
    <property type="entry name" value="Beta-lactam-related"/>
</dbReference>
<proteinExistence type="predicted"/>
<sequence>MTVADSTARRLLVHLARAQAGGRLPSVTAGVVRDGELVWSGTYGGPPVPGHDPTDVQHRIGSITKTLTGVLVLQLVRDGRVELDAPVSVVLGDVPYGDRTARQLLAHASGIAAEPAGEWWERSDGMSFDELVAAHASAPAVTAPGSRFHYSNLGYALLGELVARVHGRSWADCVASLVLEPLGMARTSYLPTGPAASGWSVDPYTRELVAEPATDTRALAPAGQLWSTVADLAAYAAFLVDGHLDVLDASWLATASTTQSGSAGDALASAHGLGLQLLRGGSGTLVGHGGSMPGFLAACFVDRPRRTGAVVMAPATTGFSPSELARVLLEELEACEPTLPLPWVPTTSVPLELDGVLGTWHWGNTPFVLALEGGSRGPGGSGHGEVVATGPGGAEKWRFAVVDGRVVGTRGYHHGEELHVVRRPDGSVSHLEVATFVLTRTPYDPDAPAPGGHPGR</sequence>
<feature type="domain" description="DUF7586" evidence="2">
    <location>
        <begin position="350"/>
        <end position="440"/>
    </location>
</feature>
<protein>
    <submittedName>
        <fullName evidence="3">Serine hydrolase domain-containing protein</fullName>
        <ecNumber evidence="3">3.1.1.103</ecNumber>
    </submittedName>
</protein>
<dbReference type="PANTHER" id="PTHR46825">
    <property type="entry name" value="D-ALANYL-D-ALANINE-CARBOXYPEPTIDASE/ENDOPEPTIDASE AMPH"/>
    <property type="match status" value="1"/>
</dbReference>